<dbReference type="EMBL" id="BJWL01000008">
    <property type="protein sequence ID" value="GFY92405.1"/>
    <property type="molecule type" value="Genomic_DNA"/>
</dbReference>
<dbReference type="GO" id="GO:0007031">
    <property type="term" value="P:peroxisome organization"/>
    <property type="evidence" value="ECO:0007669"/>
    <property type="project" value="UniProtKB-KW"/>
</dbReference>
<keyword evidence="2" id="KW-0472">Membrane</keyword>
<comment type="caution">
    <text evidence="3">The sequence shown here is derived from an EMBL/GenBank/DDBJ whole genome shotgun (WGS) entry which is preliminary data.</text>
</comment>
<dbReference type="AlphaFoldDB" id="A0A7J0F132"/>
<keyword evidence="2" id="KW-0576">Peroxisome</keyword>
<dbReference type="OrthoDB" id="2021143at2759"/>
<name>A0A7J0F132_9ERIC</name>
<evidence type="ECO:0000256" key="1">
    <source>
        <dbReference type="ARBA" id="ARBA00009505"/>
    </source>
</evidence>
<dbReference type="PANTHER" id="PTHR13299:SF0">
    <property type="entry name" value="PEROXISOMAL MEMBRANE PROTEIN PEX16"/>
    <property type="match status" value="1"/>
</dbReference>
<dbReference type="GO" id="GO:0005778">
    <property type="term" value="C:peroxisomal membrane"/>
    <property type="evidence" value="ECO:0007669"/>
    <property type="project" value="UniProtKB-SubCell"/>
</dbReference>
<organism evidence="3 4">
    <name type="scientific">Actinidia rufa</name>
    <dbReference type="NCBI Taxonomy" id="165716"/>
    <lineage>
        <taxon>Eukaryota</taxon>
        <taxon>Viridiplantae</taxon>
        <taxon>Streptophyta</taxon>
        <taxon>Embryophyta</taxon>
        <taxon>Tracheophyta</taxon>
        <taxon>Spermatophyta</taxon>
        <taxon>Magnoliopsida</taxon>
        <taxon>eudicotyledons</taxon>
        <taxon>Gunneridae</taxon>
        <taxon>Pentapetalae</taxon>
        <taxon>asterids</taxon>
        <taxon>Ericales</taxon>
        <taxon>Actinidiaceae</taxon>
        <taxon>Actinidia</taxon>
    </lineage>
</organism>
<reference evidence="3 4" key="1">
    <citation type="submission" date="2019-07" db="EMBL/GenBank/DDBJ databases">
        <title>De Novo Assembly of kiwifruit Actinidia rufa.</title>
        <authorList>
            <person name="Sugita-Konishi S."/>
            <person name="Sato K."/>
            <person name="Mori E."/>
            <person name="Abe Y."/>
            <person name="Kisaki G."/>
            <person name="Hamano K."/>
            <person name="Suezawa K."/>
            <person name="Otani M."/>
            <person name="Fukuda T."/>
            <person name="Manabe T."/>
            <person name="Gomi K."/>
            <person name="Tabuchi M."/>
            <person name="Akimitsu K."/>
            <person name="Kataoka I."/>
        </authorList>
    </citation>
    <scope>NUCLEOTIDE SEQUENCE [LARGE SCALE GENOMIC DNA]</scope>
    <source>
        <strain evidence="4">cv. Fuchu</strain>
    </source>
</reference>
<keyword evidence="2" id="KW-0812">Transmembrane</keyword>
<keyword evidence="4" id="KW-1185">Reference proteome</keyword>
<dbReference type="Proteomes" id="UP000585474">
    <property type="component" value="Unassembled WGS sequence"/>
</dbReference>
<gene>
    <name evidence="3" type="ORF">Acr_08g0008010</name>
</gene>
<dbReference type="Pfam" id="PF08610">
    <property type="entry name" value="Pex16"/>
    <property type="match status" value="1"/>
</dbReference>
<evidence type="ECO:0000313" key="3">
    <source>
        <dbReference type="EMBL" id="GFY92405.1"/>
    </source>
</evidence>
<feature type="transmembrane region" description="Helical" evidence="2">
    <location>
        <begin position="159"/>
        <end position="176"/>
    </location>
</feature>
<feature type="transmembrane region" description="Helical" evidence="2">
    <location>
        <begin position="188"/>
        <end position="211"/>
    </location>
</feature>
<sequence length="247" mass="27855">MFTAVNDHIIDTIPTQVKTGSAEPSSFPYSLCITLLKDLETLVEVTAQHFYGDDKKWNFIAATEAMKALVRLALFRNSGYKMLLHGGETPNVEKGSGALKFSKWIWSFGKAWMATGARMASEPTWLHRVQHQHALMEPPLSVAERPTLSTILAERGLRGALFMLGEVMFITRPLIYVLLIRKYGIRSWFPWCISLAVDLAGVGILSHVMMLRQSTEGRQLHLSELEKNEVRDPQTFCIVNILMHLSP</sequence>
<comment type="similarity">
    <text evidence="1 2">Belongs to the peroxin-16 family.</text>
</comment>
<accession>A0A7J0F132</accession>
<dbReference type="InterPro" id="IPR013919">
    <property type="entry name" value="Pex16"/>
</dbReference>
<keyword evidence="2" id="KW-0962">Peroxisome biogenesis</keyword>
<protein>
    <recommendedName>
        <fullName evidence="2">Peroxisomal membrane protein PEX16</fullName>
    </recommendedName>
</protein>
<keyword evidence="2" id="KW-1133">Transmembrane helix</keyword>
<comment type="subcellular location">
    <subcellularLocation>
        <location evidence="2">Peroxisome membrane</location>
    </subcellularLocation>
</comment>
<proteinExistence type="inferred from homology"/>
<evidence type="ECO:0000256" key="2">
    <source>
        <dbReference type="RuleBase" id="RU365003"/>
    </source>
</evidence>
<evidence type="ECO:0000313" key="4">
    <source>
        <dbReference type="Proteomes" id="UP000585474"/>
    </source>
</evidence>
<dbReference type="PANTHER" id="PTHR13299">
    <property type="entry name" value="PEROXISOMAL MEMBRANE PROTEIN PEX16"/>
    <property type="match status" value="1"/>
</dbReference>